<evidence type="ECO:0000256" key="11">
    <source>
        <dbReference type="ARBA" id="ARBA00024073"/>
    </source>
</evidence>
<comment type="catalytic activity">
    <reaction evidence="22">
        <text>octanoyl-CoA + acetyl-CoA = 3-oxodecanoyl-CoA + CoA</text>
        <dbReference type="Rhea" id="RHEA:31087"/>
        <dbReference type="ChEBI" id="CHEBI:57287"/>
        <dbReference type="ChEBI" id="CHEBI:57288"/>
        <dbReference type="ChEBI" id="CHEBI:57386"/>
        <dbReference type="ChEBI" id="CHEBI:62548"/>
    </reaction>
    <physiologicalReaction direction="right-to-left" evidence="22">
        <dbReference type="Rhea" id="RHEA:31089"/>
    </physiologicalReaction>
</comment>
<dbReference type="Pfam" id="PF02803">
    <property type="entry name" value="Thiolase_C"/>
    <property type="match status" value="1"/>
</dbReference>
<evidence type="ECO:0000256" key="10">
    <source>
        <dbReference type="ARBA" id="ARBA00024058"/>
    </source>
</evidence>
<evidence type="ECO:0000256" key="24">
    <source>
        <dbReference type="RuleBase" id="RU003557"/>
    </source>
</evidence>
<dbReference type="PROSITE" id="PS00098">
    <property type="entry name" value="THIOLASE_1"/>
    <property type="match status" value="1"/>
</dbReference>
<evidence type="ECO:0000256" key="21">
    <source>
        <dbReference type="ARBA" id="ARBA00049270"/>
    </source>
</evidence>
<dbReference type="OrthoDB" id="5404651at2759"/>
<dbReference type="Proteomes" id="UP000001307">
    <property type="component" value="Unassembled WGS sequence"/>
</dbReference>
<comment type="catalytic activity">
    <reaction evidence="17">
        <text>hexanoyl-CoA + acetyl-CoA = 3-oxooctanoyl-CoA + CoA</text>
        <dbReference type="Rhea" id="RHEA:31203"/>
        <dbReference type="ChEBI" id="CHEBI:57287"/>
        <dbReference type="ChEBI" id="CHEBI:57288"/>
        <dbReference type="ChEBI" id="CHEBI:62619"/>
        <dbReference type="ChEBI" id="CHEBI:62620"/>
    </reaction>
    <physiologicalReaction direction="right-to-left" evidence="17">
        <dbReference type="Rhea" id="RHEA:31205"/>
    </physiologicalReaction>
</comment>
<keyword evidence="4" id="KW-0963">Cytoplasm</keyword>
<comment type="similarity">
    <text evidence="3 24">Belongs to the thiolase-like superfamily. Thiolase family.</text>
</comment>
<dbReference type="Gene3D" id="3.40.47.10">
    <property type="match status" value="1"/>
</dbReference>
<evidence type="ECO:0000256" key="20">
    <source>
        <dbReference type="ARBA" id="ARBA00049178"/>
    </source>
</evidence>
<dbReference type="FunFam" id="3.40.47.10:FF:000011">
    <property type="entry name" value="3-ketoacyl-CoA thiolase"/>
    <property type="match status" value="1"/>
</dbReference>
<feature type="active site" description="Proton acceptor" evidence="23">
    <location>
        <position position="401"/>
    </location>
</feature>
<comment type="subcellular location">
    <subcellularLocation>
        <location evidence="1">Mitochondrion</location>
    </subcellularLocation>
</comment>
<gene>
    <name evidence="27" type="ORF">GSOID_T00011685001</name>
</gene>
<comment type="function">
    <text evidence="14">Mitochondrial trifunctional enzyme catalyzes the last three of the four reactions of the mitochondrial beta-oxidation pathway. The mitochondrial beta-oxidation pathway is the major energy-producing process in tissues and is performed through four consecutive reactions breaking down fatty acids into acetyl-CoA. Among the enzymes involved in this pathway, the trifunctional enzyme exhibits specificity for long-chain fatty acids. Mitochondrial trifunctional enzyme is a heterotetrameric complex composed of two proteins, the trifunctional enzyme subunit alpha/HADHA carries the 2,3-enoyl-CoA hydratase and the 3-hydroxyacyl-CoA dehydrogenase activities, while the trifunctional enzyme subunit beta/HADHB described here bears the 3-ketoacyl-CoA thiolase activity.</text>
</comment>
<feature type="active site" description="Proton acceptor" evidence="23">
    <location>
        <position position="431"/>
    </location>
</feature>
<evidence type="ECO:0000256" key="12">
    <source>
        <dbReference type="ARBA" id="ARBA00039414"/>
    </source>
</evidence>
<keyword evidence="28" id="KW-1185">Reference proteome</keyword>
<accession>E4WXP6</accession>
<evidence type="ECO:0000256" key="5">
    <source>
        <dbReference type="ARBA" id="ARBA00022679"/>
    </source>
</evidence>
<keyword evidence="8" id="KW-0496">Mitochondrion</keyword>
<dbReference type="InterPro" id="IPR020615">
    <property type="entry name" value="Thiolase_acyl_enz_int_AS"/>
</dbReference>
<keyword evidence="9 24" id="KW-0012">Acyltransferase</keyword>
<dbReference type="NCBIfam" id="TIGR01930">
    <property type="entry name" value="AcCoA-C-Actrans"/>
    <property type="match status" value="1"/>
</dbReference>
<evidence type="ECO:0000256" key="2">
    <source>
        <dbReference type="ARBA" id="ARBA00005005"/>
    </source>
</evidence>
<dbReference type="InterPro" id="IPR020617">
    <property type="entry name" value="Thiolase_C"/>
</dbReference>
<protein>
    <recommendedName>
        <fullName evidence="12">Trifunctional enzyme subunit beta, mitochondrial</fullName>
        <ecNumber evidence="10">2.3.1.155</ecNumber>
        <ecNumber evidence="11">2.3.1.16</ecNumber>
    </recommendedName>
    <alternativeName>
        <fullName evidence="13">TP-beta</fullName>
    </alternativeName>
</protein>
<dbReference type="InterPro" id="IPR020610">
    <property type="entry name" value="Thiolase_AS"/>
</dbReference>
<dbReference type="GO" id="GO:0050633">
    <property type="term" value="F:acetyl-CoA C-myristoyltransferase activity"/>
    <property type="evidence" value="ECO:0007669"/>
    <property type="project" value="UniProtKB-EC"/>
</dbReference>
<evidence type="ECO:0000256" key="1">
    <source>
        <dbReference type="ARBA" id="ARBA00004173"/>
    </source>
</evidence>
<feature type="domain" description="Thiolase C-terminal" evidence="26">
    <location>
        <begin position="307"/>
        <end position="444"/>
    </location>
</feature>
<dbReference type="InterPro" id="IPR002155">
    <property type="entry name" value="Thiolase"/>
</dbReference>
<evidence type="ECO:0000259" key="25">
    <source>
        <dbReference type="Pfam" id="PF00108"/>
    </source>
</evidence>
<dbReference type="FunCoup" id="E4WXP6">
    <property type="interactions" value="177"/>
</dbReference>
<dbReference type="PROSITE" id="PS00099">
    <property type="entry name" value="THIOLASE_3"/>
    <property type="match status" value="1"/>
</dbReference>
<dbReference type="AlphaFoldDB" id="E4WXP6"/>
<keyword evidence="5 24" id="KW-0808">Transferase</keyword>
<evidence type="ECO:0000256" key="8">
    <source>
        <dbReference type="ARBA" id="ARBA00023128"/>
    </source>
</evidence>
<dbReference type="GO" id="GO:0006635">
    <property type="term" value="P:fatty acid beta-oxidation"/>
    <property type="evidence" value="ECO:0007669"/>
    <property type="project" value="TreeGrafter"/>
</dbReference>
<dbReference type="EC" id="2.3.1.16" evidence="11"/>
<evidence type="ECO:0000256" key="22">
    <source>
        <dbReference type="ARBA" id="ARBA00049542"/>
    </source>
</evidence>
<reference evidence="27" key="1">
    <citation type="journal article" date="2010" name="Science">
        <title>Plasticity of animal genome architecture unmasked by rapid evolution of a pelagic tunicate.</title>
        <authorList>
            <person name="Denoeud F."/>
            <person name="Henriet S."/>
            <person name="Mungpakdee S."/>
            <person name="Aury J.M."/>
            <person name="Da Silva C."/>
            <person name="Brinkmann H."/>
            <person name="Mikhaleva J."/>
            <person name="Olsen L.C."/>
            <person name="Jubin C."/>
            <person name="Canestro C."/>
            <person name="Bouquet J.M."/>
            <person name="Danks G."/>
            <person name="Poulain J."/>
            <person name="Campsteijn C."/>
            <person name="Adamski M."/>
            <person name="Cross I."/>
            <person name="Yadetie F."/>
            <person name="Muffato M."/>
            <person name="Louis A."/>
            <person name="Butcher S."/>
            <person name="Tsagkogeorga G."/>
            <person name="Konrad A."/>
            <person name="Singh S."/>
            <person name="Jensen M.F."/>
            <person name="Cong E.H."/>
            <person name="Eikeseth-Otteraa H."/>
            <person name="Noel B."/>
            <person name="Anthouard V."/>
            <person name="Porcel B.M."/>
            <person name="Kachouri-Lafond R."/>
            <person name="Nishino A."/>
            <person name="Ugolini M."/>
            <person name="Chourrout P."/>
            <person name="Nishida H."/>
            <person name="Aasland R."/>
            <person name="Huzurbazar S."/>
            <person name="Westhof E."/>
            <person name="Delsuc F."/>
            <person name="Lehrach H."/>
            <person name="Reinhardt R."/>
            <person name="Weissenbach J."/>
            <person name="Roy S.W."/>
            <person name="Artiguenave F."/>
            <person name="Postlethwait J.H."/>
            <person name="Manak J.R."/>
            <person name="Thompson E.M."/>
            <person name="Jaillon O."/>
            <person name="Du Pasquier L."/>
            <person name="Boudinot P."/>
            <person name="Liberles D.A."/>
            <person name="Volff J.N."/>
            <person name="Philippe H."/>
            <person name="Lenhard B."/>
            <person name="Roest Crollius H."/>
            <person name="Wincker P."/>
            <person name="Chourrout D."/>
        </authorList>
    </citation>
    <scope>NUCLEOTIDE SEQUENCE [LARGE SCALE GENOMIC DNA]</scope>
</reference>
<dbReference type="PANTHER" id="PTHR18919">
    <property type="entry name" value="ACETYL-COA C-ACYLTRANSFERASE"/>
    <property type="match status" value="1"/>
</dbReference>
<evidence type="ECO:0000256" key="19">
    <source>
        <dbReference type="ARBA" id="ARBA00048553"/>
    </source>
</evidence>
<feature type="active site" description="Acyl-thioester intermediate" evidence="23">
    <location>
        <position position="106"/>
    </location>
</feature>
<evidence type="ECO:0000256" key="23">
    <source>
        <dbReference type="PIRSR" id="PIRSR000429-1"/>
    </source>
</evidence>
<evidence type="ECO:0000256" key="16">
    <source>
        <dbReference type="ARBA" id="ARBA00047485"/>
    </source>
</evidence>
<evidence type="ECO:0000256" key="6">
    <source>
        <dbReference type="ARBA" id="ARBA00022832"/>
    </source>
</evidence>
<dbReference type="SUPFAM" id="SSF53901">
    <property type="entry name" value="Thiolase-like"/>
    <property type="match status" value="2"/>
</dbReference>
<evidence type="ECO:0000256" key="13">
    <source>
        <dbReference type="ARBA" id="ARBA00043259"/>
    </source>
</evidence>
<comment type="catalytic activity">
    <reaction evidence="18">
        <text>decanoyl-CoA + acetyl-CoA = 3-oxododecanoyl-CoA + CoA</text>
        <dbReference type="Rhea" id="RHEA:31183"/>
        <dbReference type="ChEBI" id="CHEBI:57287"/>
        <dbReference type="ChEBI" id="CHEBI:57288"/>
        <dbReference type="ChEBI" id="CHEBI:61430"/>
        <dbReference type="ChEBI" id="CHEBI:62615"/>
    </reaction>
    <physiologicalReaction direction="right-to-left" evidence="18">
        <dbReference type="Rhea" id="RHEA:31185"/>
    </physiologicalReaction>
</comment>
<evidence type="ECO:0000313" key="28">
    <source>
        <dbReference type="Proteomes" id="UP000001307"/>
    </source>
</evidence>
<dbReference type="EC" id="2.3.1.155" evidence="10"/>
<evidence type="ECO:0000256" key="3">
    <source>
        <dbReference type="ARBA" id="ARBA00010982"/>
    </source>
</evidence>
<keyword evidence="6" id="KW-0276">Fatty acid metabolism</keyword>
<comment type="catalytic activity">
    <reaction evidence="21">
        <text>dodecanoyl-CoA + acetyl-CoA = 3-oxotetradecanoyl-CoA + CoA</text>
        <dbReference type="Rhea" id="RHEA:31091"/>
        <dbReference type="ChEBI" id="CHEBI:57287"/>
        <dbReference type="ChEBI" id="CHEBI:57288"/>
        <dbReference type="ChEBI" id="CHEBI:57375"/>
        <dbReference type="ChEBI" id="CHEBI:62543"/>
    </reaction>
    <physiologicalReaction direction="right-to-left" evidence="21">
        <dbReference type="Rhea" id="RHEA:31093"/>
    </physiologicalReaction>
</comment>
<dbReference type="GO" id="GO:0003985">
    <property type="term" value="F:acetyl-CoA C-acetyltransferase activity"/>
    <property type="evidence" value="ECO:0007669"/>
    <property type="project" value="TreeGrafter"/>
</dbReference>
<comment type="catalytic activity">
    <reaction evidence="16">
        <text>tetradecanoyl-CoA + acetyl-CoA = 3-oxohexadecanoyl-CoA + CoA</text>
        <dbReference type="Rhea" id="RHEA:18161"/>
        <dbReference type="ChEBI" id="CHEBI:57287"/>
        <dbReference type="ChEBI" id="CHEBI:57288"/>
        <dbReference type="ChEBI" id="CHEBI:57349"/>
        <dbReference type="ChEBI" id="CHEBI:57385"/>
        <dbReference type="EC" id="2.3.1.155"/>
    </reaction>
    <physiologicalReaction direction="right-to-left" evidence="16">
        <dbReference type="Rhea" id="RHEA:18163"/>
    </physiologicalReaction>
</comment>
<evidence type="ECO:0000256" key="15">
    <source>
        <dbReference type="ARBA" id="ARBA00046418"/>
    </source>
</evidence>
<dbReference type="Pfam" id="PF00108">
    <property type="entry name" value="Thiolase_N"/>
    <property type="match status" value="1"/>
</dbReference>
<dbReference type="GO" id="GO:0005739">
    <property type="term" value="C:mitochondrion"/>
    <property type="evidence" value="ECO:0007669"/>
    <property type="project" value="UniProtKB-SubCell"/>
</dbReference>
<feature type="domain" description="Thiolase N-terminal" evidence="25">
    <location>
        <begin position="22"/>
        <end position="295"/>
    </location>
</feature>
<evidence type="ECO:0000256" key="17">
    <source>
        <dbReference type="ARBA" id="ARBA00048001"/>
    </source>
</evidence>
<dbReference type="InterPro" id="IPR020616">
    <property type="entry name" value="Thiolase_N"/>
</dbReference>
<comment type="pathway">
    <text evidence="2">Lipid metabolism; fatty acid beta-oxidation.</text>
</comment>
<comment type="subunit">
    <text evidence="15">Heterotetramer of 2 alpha/HADHA and 2 beta/HADHB subunits; forms the mitochondrial trifunctional enzyme. Also purified as higher order heterooligomers including a 4 alpha/HADHA and 4 beta/HADHB heterooligomer which physiological significance remains unclear. The mitochondrial trifunctional enzyme interacts with MTLN. Interacts with RSAD2/viperin.</text>
</comment>
<dbReference type="InterPro" id="IPR020613">
    <property type="entry name" value="Thiolase_CS"/>
</dbReference>
<dbReference type="PROSITE" id="PS00737">
    <property type="entry name" value="THIOLASE_2"/>
    <property type="match status" value="1"/>
</dbReference>
<proteinExistence type="inferred from homology"/>
<sequence length="448" mass="47648">MLRNGLRVSKRNIQNGLADNTVVVLDSCRTPFTKSSTAYSNLMPHDMLRAAVSSTIQRSGIDGSQIDYAVGGTVIAEVKTSNVMREACLGAGLPQSLPAHTVTMACISSSQAVTTGIGHIMSGAGEVVICGGVETMSDVPIRHAKAMRQHLLRNQKMLSKGPKGVLNFLKPVFKAPGKYLAPEPPAISEFSTGEIMGHSADRLASAWGVSRADQDAFAIRSHTKAHKASEAGLLSDVFEYHIPGGETISKDNGIQVHTPEKLAGLRAAFVKPHGTVTAGNSSYLTDGASACILSSHKKAQEMGLSGQAILRDYMYVAIDPKDQLLLGPAYGIARLLEKAGLKPSDIDVWEIHEAFAGQVLANLEALKDDKFCRERMGVKGAVGELPMDKLNNWGGSLSMGHPFGATGIRLISHCANRLKHEDGQYAMIAACAAGGHAFAGIVERHPDY</sequence>
<evidence type="ECO:0000256" key="18">
    <source>
        <dbReference type="ARBA" id="ARBA00048004"/>
    </source>
</evidence>
<evidence type="ECO:0000256" key="9">
    <source>
        <dbReference type="ARBA" id="ARBA00023315"/>
    </source>
</evidence>
<dbReference type="InParanoid" id="E4WXP6"/>
<dbReference type="CDD" id="cd00751">
    <property type="entry name" value="thiolase"/>
    <property type="match status" value="1"/>
</dbReference>
<dbReference type="PANTHER" id="PTHR18919:SF153">
    <property type="entry name" value="TRIFUNCTIONAL ENZYME SUBUNIT BETA, MITOCHONDRIAL"/>
    <property type="match status" value="1"/>
</dbReference>
<dbReference type="InterPro" id="IPR016039">
    <property type="entry name" value="Thiolase-like"/>
</dbReference>
<dbReference type="PIRSF" id="PIRSF000429">
    <property type="entry name" value="Ac-CoA_Ac_transf"/>
    <property type="match status" value="1"/>
</dbReference>
<dbReference type="EMBL" id="FN653018">
    <property type="protein sequence ID" value="CBY22139.1"/>
    <property type="molecule type" value="Genomic_DNA"/>
</dbReference>
<organism evidence="27">
    <name type="scientific">Oikopleura dioica</name>
    <name type="common">Tunicate</name>
    <dbReference type="NCBI Taxonomy" id="34765"/>
    <lineage>
        <taxon>Eukaryota</taxon>
        <taxon>Metazoa</taxon>
        <taxon>Chordata</taxon>
        <taxon>Tunicata</taxon>
        <taxon>Appendicularia</taxon>
        <taxon>Copelata</taxon>
        <taxon>Oikopleuridae</taxon>
        <taxon>Oikopleura</taxon>
    </lineage>
</organism>
<evidence type="ECO:0000256" key="14">
    <source>
        <dbReference type="ARBA" id="ARBA00045672"/>
    </source>
</evidence>
<comment type="catalytic activity">
    <reaction evidence="20">
        <text>an acyl-CoA + acetyl-CoA = a 3-oxoacyl-CoA + CoA</text>
        <dbReference type="Rhea" id="RHEA:21564"/>
        <dbReference type="ChEBI" id="CHEBI:57287"/>
        <dbReference type="ChEBI" id="CHEBI:57288"/>
        <dbReference type="ChEBI" id="CHEBI:58342"/>
        <dbReference type="ChEBI" id="CHEBI:90726"/>
        <dbReference type="EC" id="2.3.1.16"/>
    </reaction>
    <physiologicalReaction direction="right-to-left" evidence="20">
        <dbReference type="Rhea" id="RHEA:21566"/>
    </physiologicalReaction>
</comment>
<evidence type="ECO:0000256" key="4">
    <source>
        <dbReference type="ARBA" id="ARBA00022490"/>
    </source>
</evidence>
<evidence type="ECO:0000259" key="26">
    <source>
        <dbReference type="Pfam" id="PF02803"/>
    </source>
</evidence>
<keyword evidence="7" id="KW-0443">Lipid metabolism</keyword>
<name>E4WXP6_OIKDI</name>
<evidence type="ECO:0000256" key="7">
    <source>
        <dbReference type="ARBA" id="ARBA00023098"/>
    </source>
</evidence>
<comment type="catalytic activity">
    <reaction evidence="19">
        <text>butanoyl-CoA + acetyl-CoA = 3-oxohexanoyl-CoA + CoA</text>
        <dbReference type="Rhea" id="RHEA:31111"/>
        <dbReference type="ChEBI" id="CHEBI:57287"/>
        <dbReference type="ChEBI" id="CHEBI:57288"/>
        <dbReference type="ChEBI" id="CHEBI:57371"/>
        <dbReference type="ChEBI" id="CHEBI:62418"/>
    </reaction>
    <physiologicalReaction direction="right-to-left" evidence="19">
        <dbReference type="Rhea" id="RHEA:31113"/>
    </physiologicalReaction>
</comment>
<evidence type="ECO:0000313" key="27">
    <source>
        <dbReference type="EMBL" id="CBY22139.1"/>
    </source>
</evidence>